<evidence type="ECO:0000256" key="3">
    <source>
        <dbReference type="PROSITE-ProRule" id="PRU00221"/>
    </source>
</evidence>
<dbReference type="InterPro" id="IPR036322">
    <property type="entry name" value="WD40_repeat_dom_sf"/>
</dbReference>
<feature type="compositionally biased region" description="Low complexity" evidence="4">
    <location>
        <begin position="69"/>
        <end position="87"/>
    </location>
</feature>
<dbReference type="SUPFAM" id="SSF50978">
    <property type="entry name" value="WD40 repeat-like"/>
    <property type="match status" value="1"/>
</dbReference>
<dbReference type="InterPro" id="IPR015943">
    <property type="entry name" value="WD40/YVTN_repeat-like_dom_sf"/>
</dbReference>
<dbReference type="PANTHER" id="PTHR22838">
    <property type="entry name" value="WD REPEAT PROTEIN 26-RELATED"/>
    <property type="match status" value="1"/>
</dbReference>
<dbReference type="SMART" id="SM00320">
    <property type="entry name" value="WD40"/>
    <property type="match status" value="7"/>
</dbReference>
<feature type="compositionally biased region" description="Low complexity" evidence="4">
    <location>
        <begin position="107"/>
        <end position="141"/>
    </location>
</feature>
<dbReference type="Gene3D" id="2.130.10.10">
    <property type="entry name" value="YVTN repeat-like/Quinoprotein amine dehydrogenase"/>
    <property type="match status" value="1"/>
</dbReference>
<dbReference type="InterPro" id="IPR001680">
    <property type="entry name" value="WD40_rpt"/>
</dbReference>
<reference evidence="5" key="1">
    <citation type="journal article" date="2011" name="Plant Physiol.">
        <title>Comprehensive sequence analysis of 24,783 barley full-length cDNAs derived from 12 clone libraries.</title>
        <authorList>
            <person name="Matsumoto T."/>
            <person name="Tanaka T."/>
            <person name="Sakai H."/>
            <person name="Amano N."/>
            <person name="Kanamori H."/>
            <person name="Kurita K."/>
            <person name="Kikuta A."/>
            <person name="Kamiya K."/>
            <person name="Yamamoto M."/>
            <person name="Ikawa H."/>
            <person name="Fujii N."/>
            <person name="Hori K."/>
            <person name="Itoh T."/>
            <person name="Sato K."/>
        </authorList>
    </citation>
    <scope>NUCLEOTIDE SEQUENCE</scope>
    <source>
        <tissue evidence="5">Shoot and root</tissue>
    </source>
</reference>
<dbReference type="PANTHER" id="PTHR22838:SF4">
    <property type="entry name" value="WD REPEAT-CONTAINING PROTEIN 13"/>
    <property type="match status" value="1"/>
</dbReference>
<keyword evidence="2" id="KW-0677">Repeat</keyword>
<evidence type="ECO:0000256" key="1">
    <source>
        <dbReference type="ARBA" id="ARBA00022574"/>
    </source>
</evidence>
<dbReference type="AlphaFoldDB" id="F2E1H0"/>
<proteinExistence type="evidence at transcript level"/>
<sequence>MGESISARESAVYLAWRERLLQVPGGGSKPRTRSAAYTAHRAQLLLQLRSSLASTRVPTSSRAAIDDLTSSITNSSSSSSSSSSSNNEQVDSPATPARGASDTAPYTSQSLLSSSSSSTSTGSSTATTPSSGSSSSSSSPSKPAKKKVNDAYAFTGMHTIWCEHIEPVTSVRFANHDNSLLAFAAMDGDLSVCYVLPEPRVHKRIKAHSEGVSDIAWSMTNDMLLTASFDMSAKVWNPDTGACVRTVTGDCAFLSCLFHPLNSNTFFLGNDKSKLKVYNLSTGQCFCEFGLYGAVTAIAMDSQGTTLFAGDSKGYVHSFEFDQRTNKLLKQTYTTVSKGKAITSLQYKAWFSSNQMPELLANCQDNSIKLFNVLKGGALRQRRVFPIKNATQVIRSCFCPLISQLDGACIVSGSEDMNIKIYDEVREDSPCVNELMGHSGSVLDVSWNYDESLLASCDDTGAVIVWKRVKRFENE</sequence>
<dbReference type="EMBL" id="AK369991">
    <property type="protein sequence ID" value="BAK01192.1"/>
    <property type="molecule type" value="mRNA"/>
</dbReference>
<feature type="region of interest" description="Disordered" evidence="4">
    <location>
        <begin position="68"/>
        <end position="145"/>
    </location>
</feature>
<organism evidence="5">
    <name type="scientific">Hordeum vulgare subsp. vulgare</name>
    <name type="common">Domesticated barley</name>
    <dbReference type="NCBI Taxonomy" id="112509"/>
    <lineage>
        <taxon>Eukaryota</taxon>
        <taxon>Viridiplantae</taxon>
        <taxon>Streptophyta</taxon>
        <taxon>Embryophyta</taxon>
        <taxon>Tracheophyta</taxon>
        <taxon>Spermatophyta</taxon>
        <taxon>Magnoliopsida</taxon>
        <taxon>Liliopsida</taxon>
        <taxon>Poales</taxon>
        <taxon>Poaceae</taxon>
        <taxon>BOP clade</taxon>
        <taxon>Pooideae</taxon>
        <taxon>Triticodae</taxon>
        <taxon>Triticeae</taxon>
        <taxon>Hordeinae</taxon>
        <taxon>Hordeum</taxon>
    </lineage>
</organism>
<feature type="repeat" description="WD" evidence="3">
    <location>
        <begin position="205"/>
        <end position="246"/>
    </location>
</feature>
<accession>F2E1H0</accession>
<feature type="repeat" description="WD" evidence="3">
    <location>
        <begin position="435"/>
        <end position="467"/>
    </location>
</feature>
<protein>
    <submittedName>
        <fullName evidence="5">Predicted protein</fullName>
    </submittedName>
</protein>
<evidence type="ECO:0000256" key="2">
    <source>
        <dbReference type="ARBA" id="ARBA00022737"/>
    </source>
</evidence>
<name>F2E1H0_HORVV</name>
<dbReference type="PROSITE" id="PS50294">
    <property type="entry name" value="WD_REPEATS_REGION"/>
    <property type="match status" value="2"/>
</dbReference>
<dbReference type="InterPro" id="IPR051350">
    <property type="entry name" value="WD_repeat-ST_regulator"/>
</dbReference>
<keyword evidence="1 3" id="KW-0853">WD repeat</keyword>
<evidence type="ECO:0000313" key="5">
    <source>
        <dbReference type="EMBL" id="BAK01192.1"/>
    </source>
</evidence>
<evidence type="ECO:0000256" key="4">
    <source>
        <dbReference type="SAM" id="MobiDB-lite"/>
    </source>
</evidence>
<dbReference type="PROSITE" id="PS50082">
    <property type="entry name" value="WD_REPEATS_2"/>
    <property type="match status" value="2"/>
</dbReference>
<dbReference type="Pfam" id="PF00400">
    <property type="entry name" value="WD40"/>
    <property type="match status" value="3"/>
</dbReference>